<gene>
    <name evidence="1" type="ORF">WKW82_08235</name>
</gene>
<proteinExistence type="predicted"/>
<organism evidence="1 2">
    <name type="scientific">Variovorax rhizosphaerae</name>
    <dbReference type="NCBI Taxonomy" id="1836200"/>
    <lineage>
        <taxon>Bacteria</taxon>
        <taxon>Pseudomonadati</taxon>
        <taxon>Pseudomonadota</taxon>
        <taxon>Betaproteobacteria</taxon>
        <taxon>Burkholderiales</taxon>
        <taxon>Comamonadaceae</taxon>
        <taxon>Variovorax</taxon>
    </lineage>
</organism>
<comment type="caution">
    <text evidence="1">The sequence shown here is derived from an EMBL/GenBank/DDBJ whole genome shotgun (WGS) entry which is preliminary data.</text>
</comment>
<protein>
    <submittedName>
        <fullName evidence="1">Uncharacterized protein</fullName>
    </submittedName>
</protein>
<reference evidence="1 2" key="1">
    <citation type="submission" date="2024-03" db="EMBL/GenBank/DDBJ databases">
        <title>Novel species of the genus Variovorax.</title>
        <authorList>
            <person name="Liu Q."/>
            <person name="Xin Y.-H."/>
        </authorList>
    </citation>
    <scope>NUCLEOTIDE SEQUENCE [LARGE SCALE GENOMIC DNA]</scope>
    <source>
        <strain evidence="1 2">KACC 18900</strain>
    </source>
</reference>
<accession>A0ABU8WGJ5</accession>
<dbReference type="EMBL" id="JBBKZT010000003">
    <property type="protein sequence ID" value="MEJ8846633.1"/>
    <property type="molecule type" value="Genomic_DNA"/>
</dbReference>
<dbReference type="RefSeq" id="WP_340341777.1">
    <property type="nucleotide sequence ID" value="NZ_JBBKZT010000003.1"/>
</dbReference>
<evidence type="ECO:0000313" key="2">
    <source>
        <dbReference type="Proteomes" id="UP001385892"/>
    </source>
</evidence>
<dbReference type="Proteomes" id="UP001385892">
    <property type="component" value="Unassembled WGS sequence"/>
</dbReference>
<name>A0ABU8WGJ5_9BURK</name>
<keyword evidence="2" id="KW-1185">Reference proteome</keyword>
<evidence type="ECO:0000313" key="1">
    <source>
        <dbReference type="EMBL" id="MEJ8846633.1"/>
    </source>
</evidence>
<sequence length="93" mass="10389">MDAIKIDRLHHFHKSASTMRTTITLEDDAFGLAQSYAQARALKLGQAISELIRRGSGERLPMRKVAGAWVFDLPADTPKVTERQVKNLLDESP</sequence>